<sequence>MRNRGLTLKGRNVPETPRDPDMFGRTEKPASGSTQRSKAEARITRSRPNSYLGKCRAHCSGRPRLSLEVRGRNVRQNQSRFFSPKLFEFSSLKPVSGLRGTGLPRPHHRGKSFFFTSPPENLHWVRRRVAARLSLRRGGCLLLATPRAPNPYASSGVKSLSLMVRPETTRRAGTTSLGLPRLNCRWLRRRWRAWSNG</sequence>
<organism evidence="2 3">
    <name type="scientific">Cystoisospora suis</name>
    <dbReference type="NCBI Taxonomy" id="483139"/>
    <lineage>
        <taxon>Eukaryota</taxon>
        <taxon>Sar</taxon>
        <taxon>Alveolata</taxon>
        <taxon>Apicomplexa</taxon>
        <taxon>Conoidasida</taxon>
        <taxon>Coccidia</taxon>
        <taxon>Eucoccidiorida</taxon>
        <taxon>Eimeriorina</taxon>
        <taxon>Sarcocystidae</taxon>
        <taxon>Cystoisospora</taxon>
    </lineage>
</organism>
<evidence type="ECO:0000313" key="3">
    <source>
        <dbReference type="Proteomes" id="UP000221165"/>
    </source>
</evidence>
<dbReference type="EMBL" id="MIGC01005506">
    <property type="protein sequence ID" value="PHJ16888.1"/>
    <property type="molecule type" value="Genomic_DNA"/>
</dbReference>
<dbReference type="AlphaFoldDB" id="A0A2C6KJS5"/>
<reference evidence="2 3" key="1">
    <citation type="journal article" date="2017" name="Int. J. Parasitol.">
        <title>The genome of the protozoan parasite Cystoisospora suis and a reverse vaccinology approach to identify vaccine candidates.</title>
        <authorList>
            <person name="Palmieri N."/>
            <person name="Shrestha A."/>
            <person name="Ruttkowski B."/>
            <person name="Beck T."/>
            <person name="Vogl C."/>
            <person name="Tomley F."/>
            <person name="Blake D.P."/>
            <person name="Joachim A."/>
        </authorList>
    </citation>
    <scope>NUCLEOTIDE SEQUENCE [LARGE SCALE GENOMIC DNA]</scope>
    <source>
        <strain evidence="2 3">Wien I</strain>
    </source>
</reference>
<feature type="region of interest" description="Disordered" evidence="1">
    <location>
        <begin position="1"/>
        <end position="45"/>
    </location>
</feature>
<dbReference type="VEuPathDB" id="ToxoDB:CSUI_009293"/>
<dbReference type="Proteomes" id="UP000221165">
    <property type="component" value="Unassembled WGS sequence"/>
</dbReference>
<evidence type="ECO:0000256" key="1">
    <source>
        <dbReference type="SAM" id="MobiDB-lite"/>
    </source>
</evidence>
<dbReference type="GeneID" id="94432620"/>
<feature type="compositionally biased region" description="Basic and acidic residues" evidence="1">
    <location>
        <begin position="16"/>
        <end position="28"/>
    </location>
</feature>
<evidence type="ECO:0000313" key="2">
    <source>
        <dbReference type="EMBL" id="PHJ16888.1"/>
    </source>
</evidence>
<dbReference type="RefSeq" id="XP_067918613.1">
    <property type="nucleotide sequence ID" value="XM_068069409.1"/>
</dbReference>
<protein>
    <submittedName>
        <fullName evidence="2">Uncharacterized protein</fullName>
    </submittedName>
</protein>
<keyword evidence="3" id="KW-1185">Reference proteome</keyword>
<comment type="caution">
    <text evidence="2">The sequence shown here is derived from an EMBL/GenBank/DDBJ whole genome shotgun (WGS) entry which is preliminary data.</text>
</comment>
<name>A0A2C6KJS5_9APIC</name>
<proteinExistence type="predicted"/>
<gene>
    <name evidence="2" type="ORF">CSUI_009293</name>
</gene>
<accession>A0A2C6KJS5</accession>